<accession>A0A5C3Q4E9</accession>
<feature type="signal peptide" evidence="1">
    <location>
        <begin position="1"/>
        <end position="24"/>
    </location>
</feature>
<evidence type="ECO:0000256" key="1">
    <source>
        <dbReference type="SAM" id="SignalP"/>
    </source>
</evidence>
<sequence>MSQQFAPTCPSLLLGSLLAALGLAISDAYLVIDVSRLDLEYHGQRVIKTSQLTRGSQCIRLLCPFTIDS</sequence>
<keyword evidence="3" id="KW-1185">Reference proteome</keyword>
<reference evidence="2 3" key="1">
    <citation type="journal article" date="2019" name="Nat. Ecol. Evol.">
        <title>Megaphylogeny resolves global patterns of mushroom evolution.</title>
        <authorList>
            <person name="Varga T."/>
            <person name="Krizsan K."/>
            <person name="Foldi C."/>
            <person name="Dima B."/>
            <person name="Sanchez-Garcia M."/>
            <person name="Sanchez-Ramirez S."/>
            <person name="Szollosi G.J."/>
            <person name="Szarkandi J.G."/>
            <person name="Papp V."/>
            <person name="Albert L."/>
            <person name="Andreopoulos W."/>
            <person name="Angelini C."/>
            <person name="Antonin V."/>
            <person name="Barry K.W."/>
            <person name="Bougher N.L."/>
            <person name="Buchanan P."/>
            <person name="Buyck B."/>
            <person name="Bense V."/>
            <person name="Catcheside P."/>
            <person name="Chovatia M."/>
            <person name="Cooper J."/>
            <person name="Damon W."/>
            <person name="Desjardin D."/>
            <person name="Finy P."/>
            <person name="Geml J."/>
            <person name="Haridas S."/>
            <person name="Hughes K."/>
            <person name="Justo A."/>
            <person name="Karasinski D."/>
            <person name="Kautmanova I."/>
            <person name="Kiss B."/>
            <person name="Kocsube S."/>
            <person name="Kotiranta H."/>
            <person name="LaButti K.M."/>
            <person name="Lechner B.E."/>
            <person name="Liimatainen K."/>
            <person name="Lipzen A."/>
            <person name="Lukacs Z."/>
            <person name="Mihaltcheva S."/>
            <person name="Morgado L.N."/>
            <person name="Niskanen T."/>
            <person name="Noordeloos M.E."/>
            <person name="Ohm R.A."/>
            <person name="Ortiz-Santana B."/>
            <person name="Ovrebo C."/>
            <person name="Racz N."/>
            <person name="Riley R."/>
            <person name="Savchenko A."/>
            <person name="Shiryaev A."/>
            <person name="Soop K."/>
            <person name="Spirin V."/>
            <person name="Szebenyi C."/>
            <person name="Tomsovsky M."/>
            <person name="Tulloss R.E."/>
            <person name="Uehling J."/>
            <person name="Grigoriev I.V."/>
            <person name="Vagvolgyi C."/>
            <person name="Papp T."/>
            <person name="Martin F.M."/>
            <person name="Miettinen O."/>
            <person name="Hibbett D.S."/>
            <person name="Nagy L.G."/>
        </authorList>
    </citation>
    <scope>NUCLEOTIDE SEQUENCE [LARGE SCALE GENOMIC DNA]</scope>
    <source>
        <strain evidence="2 3">CBS 309.79</strain>
    </source>
</reference>
<protein>
    <submittedName>
        <fullName evidence="2">Uncharacterized protein</fullName>
    </submittedName>
</protein>
<name>A0A5C3Q4E9_9AGAR</name>
<organism evidence="2 3">
    <name type="scientific">Pterulicium gracile</name>
    <dbReference type="NCBI Taxonomy" id="1884261"/>
    <lineage>
        <taxon>Eukaryota</taxon>
        <taxon>Fungi</taxon>
        <taxon>Dikarya</taxon>
        <taxon>Basidiomycota</taxon>
        <taxon>Agaricomycotina</taxon>
        <taxon>Agaricomycetes</taxon>
        <taxon>Agaricomycetidae</taxon>
        <taxon>Agaricales</taxon>
        <taxon>Pleurotineae</taxon>
        <taxon>Pterulaceae</taxon>
        <taxon>Pterulicium</taxon>
    </lineage>
</organism>
<feature type="chain" id="PRO_5022705396" evidence="1">
    <location>
        <begin position="25"/>
        <end position="69"/>
    </location>
</feature>
<dbReference type="Proteomes" id="UP000305067">
    <property type="component" value="Unassembled WGS sequence"/>
</dbReference>
<proteinExistence type="predicted"/>
<keyword evidence="1" id="KW-0732">Signal</keyword>
<evidence type="ECO:0000313" key="2">
    <source>
        <dbReference type="EMBL" id="TFK96965.1"/>
    </source>
</evidence>
<dbReference type="AlphaFoldDB" id="A0A5C3Q4E9"/>
<dbReference type="EMBL" id="ML178852">
    <property type="protein sequence ID" value="TFK96965.1"/>
    <property type="molecule type" value="Genomic_DNA"/>
</dbReference>
<evidence type="ECO:0000313" key="3">
    <source>
        <dbReference type="Proteomes" id="UP000305067"/>
    </source>
</evidence>
<gene>
    <name evidence="2" type="ORF">BDV98DRAFT_575236</name>
</gene>